<dbReference type="Pfam" id="PF00092">
    <property type="entry name" value="VWA"/>
    <property type="match status" value="1"/>
</dbReference>
<name>A0A7W6F1J3_9SPHN</name>
<feature type="domain" description="VWFA" evidence="1">
    <location>
        <begin position="22"/>
        <end position="201"/>
    </location>
</feature>
<dbReference type="InterPro" id="IPR002035">
    <property type="entry name" value="VWF_A"/>
</dbReference>
<comment type="caution">
    <text evidence="2">The sequence shown here is derived from an EMBL/GenBank/DDBJ whole genome shotgun (WGS) entry which is preliminary data.</text>
</comment>
<dbReference type="PIRSF" id="PIRSF020634">
    <property type="entry name" value="TerY_vWA"/>
    <property type="match status" value="1"/>
</dbReference>
<dbReference type="InterPro" id="IPR036465">
    <property type="entry name" value="vWFA_dom_sf"/>
</dbReference>
<proteinExistence type="predicted"/>
<dbReference type="InterPro" id="IPR011392">
    <property type="entry name" value="Tellurite-R_TerY"/>
</dbReference>
<evidence type="ECO:0000259" key="1">
    <source>
        <dbReference type="PROSITE" id="PS50234"/>
    </source>
</evidence>
<gene>
    <name evidence="2" type="ORF">GGR48_000170</name>
</gene>
<organism evidence="2 3">
    <name type="scientific">Sphingomonas pseudosanguinis</name>
    <dbReference type="NCBI Taxonomy" id="413712"/>
    <lineage>
        <taxon>Bacteria</taxon>
        <taxon>Pseudomonadati</taxon>
        <taxon>Pseudomonadota</taxon>
        <taxon>Alphaproteobacteria</taxon>
        <taxon>Sphingomonadales</taxon>
        <taxon>Sphingomonadaceae</taxon>
        <taxon>Sphingomonas</taxon>
    </lineage>
</organism>
<dbReference type="PROSITE" id="PS50234">
    <property type="entry name" value="VWFA"/>
    <property type="match status" value="1"/>
</dbReference>
<sequence>MDDVQMPFGDAEFADNAEQRCPCLLLLDTSGSMQGDAISQLNEGLQTFRTELAQDRLAAKRVDVAVITFGDRVDTVCQFGTVETFDPPRLTAAGGTPMGEAVERGLDLLDARKDQYRQSGIPYYRPWIFLITDGEPTDKWKGAARAVADAEDRRQVAFYAVGVEGADMDMLGRLSVRTPLRLRGLAFAELFRWLSSSLGSVSRSAANAAVPLANPAAPGGWAMVD</sequence>
<dbReference type="Gene3D" id="3.40.50.410">
    <property type="entry name" value="von Willebrand factor, type A domain"/>
    <property type="match status" value="1"/>
</dbReference>
<dbReference type="EMBL" id="JACIDH010000001">
    <property type="protein sequence ID" value="MBB3877767.1"/>
    <property type="molecule type" value="Genomic_DNA"/>
</dbReference>
<dbReference type="SUPFAM" id="SSF53300">
    <property type="entry name" value="vWA-like"/>
    <property type="match status" value="1"/>
</dbReference>
<dbReference type="AlphaFoldDB" id="A0A7W6F1J3"/>
<keyword evidence="3" id="KW-1185">Reference proteome</keyword>
<accession>A0A7W6F1J3</accession>
<evidence type="ECO:0000313" key="2">
    <source>
        <dbReference type="EMBL" id="MBB3877767.1"/>
    </source>
</evidence>
<evidence type="ECO:0000313" key="3">
    <source>
        <dbReference type="Proteomes" id="UP000538670"/>
    </source>
</evidence>
<dbReference type="Proteomes" id="UP000538670">
    <property type="component" value="Unassembled WGS sequence"/>
</dbReference>
<dbReference type="SMART" id="SM00327">
    <property type="entry name" value="VWA"/>
    <property type="match status" value="1"/>
</dbReference>
<reference evidence="2 3" key="1">
    <citation type="submission" date="2020-08" db="EMBL/GenBank/DDBJ databases">
        <title>Genomic Encyclopedia of Type Strains, Phase IV (KMG-IV): sequencing the most valuable type-strain genomes for metagenomic binning, comparative biology and taxonomic classification.</title>
        <authorList>
            <person name="Goeker M."/>
        </authorList>
    </citation>
    <scope>NUCLEOTIDE SEQUENCE [LARGE SCALE GENOMIC DNA]</scope>
    <source>
        <strain evidence="2 3">DSM 19512</strain>
    </source>
</reference>
<dbReference type="RefSeq" id="WP_183949905.1">
    <property type="nucleotide sequence ID" value="NZ_JACIDH010000001.1"/>
</dbReference>
<protein>
    <submittedName>
        <fullName evidence="2">Uncharacterized protein YegL</fullName>
    </submittedName>
</protein>